<proteinExistence type="predicted"/>
<evidence type="ECO:0000313" key="2">
    <source>
        <dbReference type="EMBL" id="KAK0614403.1"/>
    </source>
</evidence>
<evidence type="ECO:0000313" key="3">
    <source>
        <dbReference type="Proteomes" id="UP001175000"/>
    </source>
</evidence>
<feature type="transmembrane region" description="Helical" evidence="1">
    <location>
        <begin position="343"/>
        <end position="362"/>
    </location>
</feature>
<keyword evidence="3" id="KW-1185">Reference proteome</keyword>
<feature type="transmembrane region" description="Helical" evidence="1">
    <location>
        <begin position="206"/>
        <end position="227"/>
    </location>
</feature>
<sequence length="536" mass="58439">MTNSVFQSEWTQVGRYFSPRNAEDVFSGVAVRIRAVTDRASITSEERNGSYIDTSWSSLGESGCDTLHGKRNCSLACEDPESMFNSLDTIANCITVSAATLLLNQTWPTTLTSDESSKLASFGVSNFAEFDALRVLSALVECANASCQDTGYNRCPPGIQTLHGDMLAASPAQSAFGLILREMGGYCNNTLLPFVSITDDIVGPGVLISHLVQILFVITFFLLVHLFNTWPRALVFVSKHTGTGDWKSLLRSQNRLYRSFPNSAILATAVELQEAQAYLTIAIQIATIVTLSPLCEPDCTIYKSISTISEGMMSSSLLRSVAVNSILPVLLLQCALQLSSMRWLYPLILTIAVCIPAVVVHLRSSLPPLNLMQARLEHTEPVPQCGNHMSLMAYCLEAMPYVKIPVILGVLPLGFTTVGILMLDQVLHRITLGPLASRFQPLAQGVVYVLMVMLEGGLLAGIALHLGNILGLLNNNSIAGGEFSYGQYLASMVWVPVVGNFVYYNIFGVVSGFQGRLSRRYLVLEREMGTRMLGAR</sequence>
<name>A0AA39WFF2_9PEZI</name>
<organism evidence="2 3">
    <name type="scientific">Immersiella caudata</name>
    <dbReference type="NCBI Taxonomy" id="314043"/>
    <lineage>
        <taxon>Eukaryota</taxon>
        <taxon>Fungi</taxon>
        <taxon>Dikarya</taxon>
        <taxon>Ascomycota</taxon>
        <taxon>Pezizomycotina</taxon>
        <taxon>Sordariomycetes</taxon>
        <taxon>Sordariomycetidae</taxon>
        <taxon>Sordariales</taxon>
        <taxon>Lasiosphaeriaceae</taxon>
        <taxon>Immersiella</taxon>
    </lineage>
</organism>
<protein>
    <submittedName>
        <fullName evidence="2">Uncharacterized protein</fullName>
    </submittedName>
</protein>
<keyword evidence="1" id="KW-0812">Transmembrane</keyword>
<evidence type="ECO:0000256" key="1">
    <source>
        <dbReference type="SAM" id="Phobius"/>
    </source>
</evidence>
<dbReference type="EMBL" id="JAULSU010000006">
    <property type="protein sequence ID" value="KAK0614403.1"/>
    <property type="molecule type" value="Genomic_DNA"/>
</dbReference>
<comment type="caution">
    <text evidence="2">The sequence shown here is derived from an EMBL/GenBank/DDBJ whole genome shotgun (WGS) entry which is preliminary data.</text>
</comment>
<accession>A0AA39WFF2</accession>
<feature type="transmembrane region" description="Helical" evidence="1">
    <location>
        <begin position="445"/>
        <end position="467"/>
    </location>
</feature>
<keyword evidence="1" id="KW-1133">Transmembrane helix</keyword>
<feature type="transmembrane region" description="Helical" evidence="1">
    <location>
        <begin position="404"/>
        <end position="424"/>
    </location>
</feature>
<reference evidence="2" key="1">
    <citation type="submission" date="2023-06" db="EMBL/GenBank/DDBJ databases">
        <title>Genome-scale phylogeny and comparative genomics of the fungal order Sordariales.</title>
        <authorList>
            <consortium name="Lawrence Berkeley National Laboratory"/>
            <person name="Hensen N."/>
            <person name="Bonometti L."/>
            <person name="Westerberg I."/>
            <person name="Brannstrom I.O."/>
            <person name="Guillou S."/>
            <person name="Cros-Aarteil S."/>
            <person name="Calhoun S."/>
            <person name="Haridas S."/>
            <person name="Kuo A."/>
            <person name="Mondo S."/>
            <person name="Pangilinan J."/>
            <person name="Riley R."/>
            <person name="Labutti K."/>
            <person name="Andreopoulos B."/>
            <person name="Lipzen A."/>
            <person name="Chen C."/>
            <person name="Yanf M."/>
            <person name="Daum C."/>
            <person name="Ng V."/>
            <person name="Clum A."/>
            <person name="Steindorff A."/>
            <person name="Ohm R."/>
            <person name="Martin F."/>
            <person name="Silar P."/>
            <person name="Natvig D."/>
            <person name="Lalanne C."/>
            <person name="Gautier V."/>
            <person name="Ament-Velasquez S.L."/>
            <person name="Kruys A."/>
            <person name="Hutchinson M.I."/>
            <person name="Powell A.J."/>
            <person name="Barry K."/>
            <person name="Miller A.N."/>
            <person name="Grigoriev I.V."/>
            <person name="Debuchy R."/>
            <person name="Gladieux P."/>
            <person name="Thoren M.H."/>
            <person name="Johannesson H."/>
        </authorList>
    </citation>
    <scope>NUCLEOTIDE SEQUENCE</scope>
    <source>
        <strain evidence="2">CBS 606.72</strain>
    </source>
</reference>
<keyword evidence="1" id="KW-0472">Membrane</keyword>
<dbReference type="AlphaFoldDB" id="A0AA39WFF2"/>
<gene>
    <name evidence="2" type="ORF">B0T14DRAFT_570340</name>
</gene>
<feature type="transmembrane region" description="Helical" evidence="1">
    <location>
        <begin position="487"/>
        <end position="510"/>
    </location>
</feature>
<dbReference type="Proteomes" id="UP001175000">
    <property type="component" value="Unassembled WGS sequence"/>
</dbReference>